<evidence type="ECO:0000256" key="1">
    <source>
        <dbReference type="SAM" id="MobiDB-lite"/>
    </source>
</evidence>
<sequence>MRPSPSDEHCLGMSFYTPESVRAETRYRQEKLRRSYQRPLWFQRKPKTQRPEPCAPELRAHPVM</sequence>
<name>A0ABP4S273_9ACTN</name>
<accession>A0ABP4S273</accession>
<evidence type="ECO:0000313" key="3">
    <source>
        <dbReference type="Proteomes" id="UP001500280"/>
    </source>
</evidence>
<evidence type="ECO:0000313" key="2">
    <source>
        <dbReference type="EMBL" id="GAA1664583.1"/>
    </source>
</evidence>
<gene>
    <name evidence="2" type="ORF">GCM10009745_02960</name>
</gene>
<reference evidence="3" key="1">
    <citation type="journal article" date="2019" name="Int. J. Syst. Evol. Microbiol.">
        <title>The Global Catalogue of Microorganisms (GCM) 10K type strain sequencing project: providing services to taxonomists for standard genome sequencing and annotation.</title>
        <authorList>
            <consortium name="The Broad Institute Genomics Platform"/>
            <consortium name="The Broad Institute Genome Sequencing Center for Infectious Disease"/>
            <person name="Wu L."/>
            <person name="Ma J."/>
        </authorList>
    </citation>
    <scope>NUCLEOTIDE SEQUENCE [LARGE SCALE GENOMIC DNA]</scope>
    <source>
        <strain evidence="3">JCM 14307</strain>
    </source>
</reference>
<proteinExistence type="predicted"/>
<organism evidence="2 3">
    <name type="scientific">Kribbella yunnanensis</name>
    <dbReference type="NCBI Taxonomy" id="190194"/>
    <lineage>
        <taxon>Bacteria</taxon>
        <taxon>Bacillati</taxon>
        <taxon>Actinomycetota</taxon>
        <taxon>Actinomycetes</taxon>
        <taxon>Propionibacteriales</taxon>
        <taxon>Kribbellaceae</taxon>
        <taxon>Kribbella</taxon>
    </lineage>
</organism>
<protein>
    <submittedName>
        <fullName evidence="2">Uncharacterized protein</fullName>
    </submittedName>
</protein>
<comment type="caution">
    <text evidence="2">The sequence shown here is derived from an EMBL/GenBank/DDBJ whole genome shotgun (WGS) entry which is preliminary data.</text>
</comment>
<keyword evidence="3" id="KW-1185">Reference proteome</keyword>
<feature type="region of interest" description="Disordered" evidence="1">
    <location>
        <begin position="38"/>
        <end position="64"/>
    </location>
</feature>
<dbReference type="EMBL" id="BAAANF010000002">
    <property type="protein sequence ID" value="GAA1664583.1"/>
    <property type="molecule type" value="Genomic_DNA"/>
</dbReference>
<dbReference type="Proteomes" id="UP001500280">
    <property type="component" value="Unassembled WGS sequence"/>
</dbReference>